<evidence type="ECO:0000313" key="2">
    <source>
        <dbReference type="EMBL" id="BAU18718.1"/>
    </source>
</evidence>
<reference evidence="2 3" key="1">
    <citation type="journal article" date="2016" name="DNA Res.">
        <title>The complete genome sequencing of Prevotella intermedia strain OMA14 and a subsequent fine-scale, intra-species genomic comparison reveal an unusual amplification of conjugative and mobile transposons and identify a novel Prevotella-lineage-specific repeat.</title>
        <authorList>
            <person name="Naito M."/>
            <person name="Ogura Y."/>
            <person name="Itoh T."/>
            <person name="Shoji M."/>
            <person name="Okamoto M."/>
            <person name="Hayashi T."/>
            <person name="Nakayama K."/>
        </authorList>
    </citation>
    <scope>NUCLEOTIDE SEQUENCE [LARGE SCALE GENOMIC DNA]</scope>
    <source>
        <strain evidence="2 3">OMA14</strain>
    </source>
</reference>
<evidence type="ECO:0000313" key="3">
    <source>
        <dbReference type="Proteomes" id="UP000217431"/>
    </source>
</evidence>
<protein>
    <recommendedName>
        <fullName evidence="4">Fimbrillin family protein</fullName>
    </recommendedName>
</protein>
<evidence type="ECO:0008006" key="4">
    <source>
        <dbReference type="Google" id="ProtNLM"/>
    </source>
</evidence>
<feature type="signal peptide" evidence="1">
    <location>
        <begin position="1"/>
        <end position="21"/>
    </location>
</feature>
<gene>
    <name evidence="2" type="ORF">PIOMA14_II_0213</name>
</gene>
<proteinExistence type="predicted"/>
<sequence length="525" mass="59010">MKMKHLWSLALVGLFAFTSCSNENEVIEQQQQDEQTTENITAFVSDDTSADSKAATRTMGVYTGSSIKFYWTSGDKLWIKSSTLKQSVKDDIAERIAVDGNGRTDMAKFYFQGVYSEPTYLLRYTGNGNNLSDKVTIKTLQSQQYPNNAKHLGTDGDCGTATAHRQGDGSYKFMLDHKAAYLTFIPYYSRHLDPTFTPGFASSVKVTQVKVSADQPLCGTYEFDDTGIKLTTATSTSKSVTLTLNGGGTNGFPIPTAADYRVNAAIMVIAPGSYTNFTVEYTLHDQKTKVTGTVKKNYGNITCHVGKNKKIAPDLDVTDYSNTKWTMWDAKQSYWQGHERTQARVDGETGINYPTLSSDPRWHSTSSSEATNLCAHCPNANEMCWYISNGDAHWDETKIWTVWGHLYHGGMWFLKKAYISSFNSAKWWDQRDWRVTNGMGQQLNMSNRITTTPIAVSEQHKYFYLPAIENMDRGNWAPVGVYGTYWTSTPIKGDNGFAYSLVFAKNLLVVQPRWRFEGDVFRAFE</sequence>
<name>A0A0T7ANV4_PREIN</name>
<accession>A0A0T7ANV4</accession>
<dbReference type="PROSITE" id="PS51257">
    <property type="entry name" value="PROKAR_LIPOPROTEIN"/>
    <property type="match status" value="1"/>
</dbReference>
<dbReference type="EMBL" id="AP014598">
    <property type="protein sequence ID" value="BAU18718.1"/>
    <property type="molecule type" value="Genomic_DNA"/>
</dbReference>
<dbReference type="Proteomes" id="UP000217431">
    <property type="component" value="Chromosome II"/>
</dbReference>
<feature type="chain" id="PRO_5006677926" description="Fimbrillin family protein" evidence="1">
    <location>
        <begin position="22"/>
        <end position="525"/>
    </location>
</feature>
<organism evidence="2 3">
    <name type="scientific">Prevotella intermedia</name>
    <dbReference type="NCBI Taxonomy" id="28131"/>
    <lineage>
        <taxon>Bacteria</taxon>
        <taxon>Pseudomonadati</taxon>
        <taxon>Bacteroidota</taxon>
        <taxon>Bacteroidia</taxon>
        <taxon>Bacteroidales</taxon>
        <taxon>Prevotellaceae</taxon>
        <taxon>Prevotella</taxon>
    </lineage>
</organism>
<keyword evidence="1" id="KW-0732">Signal</keyword>
<evidence type="ECO:0000256" key="1">
    <source>
        <dbReference type="SAM" id="SignalP"/>
    </source>
</evidence>
<dbReference type="AlphaFoldDB" id="A0A0T7ANV4"/>